<evidence type="ECO:0000313" key="3">
    <source>
        <dbReference type="Proteomes" id="UP000554482"/>
    </source>
</evidence>
<proteinExistence type="predicted"/>
<dbReference type="PANTHER" id="PTHR37371">
    <property type="entry name" value="OS08G0180400 PROTEIN"/>
    <property type="match status" value="1"/>
</dbReference>
<protein>
    <submittedName>
        <fullName evidence="2">Uncharacterized protein</fullName>
    </submittedName>
</protein>
<dbReference type="OrthoDB" id="1933837at2759"/>
<organism evidence="2 3">
    <name type="scientific">Thalictrum thalictroides</name>
    <name type="common">Rue-anemone</name>
    <name type="synonym">Anemone thalictroides</name>
    <dbReference type="NCBI Taxonomy" id="46969"/>
    <lineage>
        <taxon>Eukaryota</taxon>
        <taxon>Viridiplantae</taxon>
        <taxon>Streptophyta</taxon>
        <taxon>Embryophyta</taxon>
        <taxon>Tracheophyta</taxon>
        <taxon>Spermatophyta</taxon>
        <taxon>Magnoliopsida</taxon>
        <taxon>Ranunculales</taxon>
        <taxon>Ranunculaceae</taxon>
        <taxon>Thalictroideae</taxon>
        <taxon>Thalictrum</taxon>
    </lineage>
</organism>
<accession>A0A7J6V9U3</accession>
<dbReference type="AlphaFoldDB" id="A0A7J6V9U3"/>
<evidence type="ECO:0000313" key="2">
    <source>
        <dbReference type="EMBL" id="KAF5181856.1"/>
    </source>
</evidence>
<name>A0A7J6V9U3_THATH</name>
<reference evidence="2 3" key="1">
    <citation type="submission" date="2020-06" db="EMBL/GenBank/DDBJ databases">
        <title>Transcriptomic and genomic resources for Thalictrum thalictroides and T. hernandezii: Facilitating candidate gene discovery in an emerging model plant lineage.</title>
        <authorList>
            <person name="Arias T."/>
            <person name="Riano-Pachon D.M."/>
            <person name="Di Stilio V.S."/>
        </authorList>
    </citation>
    <scope>NUCLEOTIDE SEQUENCE [LARGE SCALE GENOMIC DNA]</scope>
    <source>
        <strain evidence="3">cv. WT478/WT964</strain>
        <tissue evidence="2">Leaves</tissue>
    </source>
</reference>
<dbReference type="Proteomes" id="UP000554482">
    <property type="component" value="Unassembled WGS sequence"/>
</dbReference>
<feature type="region of interest" description="Disordered" evidence="1">
    <location>
        <begin position="44"/>
        <end position="69"/>
    </location>
</feature>
<sequence length="280" mass="31110">MKKRQRAAAAASKPATEQSLLPSSLFDFDLKAFNLRSTSSPKLKKSTVIATRRKPKTTIASPSPSSSPSISDLLNLVCSQRINDNLTVKKKKIIKKKKTEQEGFLNSSKSFFNFDLKRFKNTSSSSPSPKLKKSTVIEARRTSVLTKPNIKAPSPAQKTVTSISDLNDLVSSRSASIKQHIETSYSDILKESEFSHSRISRKFKTHAQTCQQVVEEADKEYKKVSDLLTENVETVKNSYAKIIKKVETSATHVCKTSIPEIAQSTEKAILSLRSHYGISK</sequence>
<evidence type="ECO:0000256" key="1">
    <source>
        <dbReference type="SAM" id="MobiDB-lite"/>
    </source>
</evidence>
<gene>
    <name evidence="2" type="ORF">FRX31_028546</name>
</gene>
<dbReference type="EMBL" id="JABWDY010035628">
    <property type="protein sequence ID" value="KAF5181856.1"/>
    <property type="molecule type" value="Genomic_DNA"/>
</dbReference>
<comment type="caution">
    <text evidence="2">The sequence shown here is derived from an EMBL/GenBank/DDBJ whole genome shotgun (WGS) entry which is preliminary data.</text>
</comment>
<dbReference type="PANTHER" id="PTHR37371:SF1">
    <property type="entry name" value="KINESIN-LIKE PROTEIN"/>
    <property type="match status" value="1"/>
</dbReference>
<keyword evidence="3" id="KW-1185">Reference proteome</keyword>